<dbReference type="Gene3D" id="2.60.120.260">
    <property type="entry name" value="Galactose-binding domain-like"/>
    <property type="match status" value="1"/>
</dbReference>
<reference evidence="3" key="1">
    <citation type="submission" date="2019-11" db="EMBL/GenBank/DDBJ databases">
        <authorList>
            <person name="Feng L."/>
        </authorList>
    </citation>
    <scope>NUCLEOTIDE SEQUENCE</scope>
    <source>
        <strain evidence="3">SLutetiensisLFYP71</strain>
    </source>
</reference>
<protein>
    <submittedName>
        <fullName evidence="3">Chromosome segregation protein</fullName>
    </submittedName>
</protein>
<dbReference type="GO" id="GO:0003682">
    <property type="term" value="F:chromatin binding"/>
    <property type="evidence" value="ECO:0007669"/>
    <property type="project" value="TreeGrafter"/>
</dbReference>
<dbReference type="RefSeq" id="WP_156672615.1">
    <property type="nucleotide sequence ID" value="NZ_CACRUI010000003.1"/>
</dbReference>
<dbReference type="PANTHER" id="PTHR43941">
    <property type="entry name" value="STRUCTURAL MAINTENANCE OF CHROMOSOMES PROTEIN 2"/>
    <property type="match status" value="1"/>
</dbReference>
<dbReference type="Gene3D" id="1.20.5.340">
    <property type="match status" value="1"/>
</dbReference>
<dbReference type="SUPFAM" id="SSF57997">
    <property type="entry name" value="Tropomyosin"/>
    <property type="match status" value="1"/>
</dbReference>
<accession>A0A6N2Z064</accession>
<evidence type="ECO:0000256" key="2">
    <source>
        <dbReference type="SAM" id="MobiDB-lite"/>
    </source>
</evidence>
<gene>
    <name evidence="3" type="ORF">SLLFYP71_00531</name>
</gene>
<feature type="region of interest" description="Disordered" evidence="2">
    <location>
        <begin position="486"/>
        <end position="512"/>
    </location>
</feature>
<dbReference type="Gene3D" id="1.10.287.1490">
    <property type="match status" value="1"/>
</dbReference>
<feature type="compositionally biased region" description="Low complexity" evidence="2">
    <location>
        <begin position="490"/>
        <end position="501"/>
    </location>
</feature>
<dbReference type="PANTHER" id="PTHR43941:SF5">
    <property type="entry name" value="ELKS_RAB6-INTERACTING_CAST FAMILY PROTEIN"/>
    <property type="match status" value="1"/>
</dbReference>
<dbReference type="GO" id="GO:0000796">
    <property type="term" value="C:condensin complex"/>
    <property type="evidence" value="ECO:0007669"/>
    <property type="project" value="TreeGrafter"/>
</dbReference>
<dbReference type="GO" id="GO:0000793">
    <property type="term" value="C:condensed chromosome"/>
    <property type="evidence" value="ECO:0007669"/>
    <property type="project" value="TreeGrafter"/>
</dbReference>
<dbReference type="EMBL" id="CACRUI010000003">
    <property type="protein sequence ID" value="VYT72561.1"/>
    <property type="molecule type" value="Genomic_DNA"/>
</dbReference>
<name>A0A6N2Z064_9STRE</name>
<proteinExistence type="predicted"/>
<feature type="coiled-coil region" evidence="1">
    <location>
        <begin position="588"/>
        <end position="622"/>
    </location>
</feature>
<organism evidence="3">
    <name type="scientific">Streptococcus lutetiensis</name>
    <dbReference type="NCBI Taxonomy" id="150055"/>
    <lineage>
        <taxon>Bacteria</taxon>
        <taxon>Bacillati</taxon>
        <taxon>Bacillota</taxon>
        <taxon>Bacilli</taxon>
        <taxon>Lactobacillales</taxon>
        <taxon>Streptococcaceae</taxon>
        <taxon>Streptococcus</taxon>
    </lineage>
</organism>
<dbReference type="GO" id="GO:0000785">
    <property type="term" value="C:chromatin"/>
    <property type="evidence" value="ECO:0007669"/>
    <property type="project" value="TreeGrafter"/>
</dbReference>
<keyword evidence="1" id="KW-0175">Coiled coil</keyword>
<evidence type="ECO:0000256" key="1">
    <source>
        <dbReference type="SAM" id="Coils"/>
    </source>
</evidence>
<evidence type="ECO:0000313" key="3">
    <source>
        <dbReference type="EMBL" id="VYT72561.1"/>
    </source>
</evidence>
<sequence>MQIWIHDNKMKKIVALNNDIPDMMSYTNSSWHSYLDQATSTFDFTIPKFSNGELHEDLKLINDECFVSFYVNGSYQVFYIATLQEDDFNIQLTCNNTNLEYALEYANPFNSSSAQSIQWYLEHMDLLSFAAVEIGNNEISDRKRTLTFDSQETKMNRLQSLMSNFDAEFEFKVELNRDGTYKRIVINIYQEADDTHHGIGTDRKDVVLYYSNGLKGVQVTSDKTQMFNAGVFDGKDGVNLANVEFSEKNADGVEEFYSRKGDIFVYAPLSMQRYPATMKPDGQDNWIRKDFQTEYENVNDLKAYALRTLKQYAYPLITYTASVQSGFVSHYTDLKLGDTIRIIDKNFVGGLALEARVSEMIISFDNPANNSFVFTNYRKLDNKPSSALQTRIEQAVESKLPYRIELATTGGVTFKNNEGETIVKPSLYKGNLPWTKDVTWHWTLNSIVTDGMQYRIQARDITDTAVLTVDAFVGGNKVATTEITLTNVNDGPQGPQGPQGDEGPKGDKGDTGNGIANTVITYGLSVSDTTEPATWSSSVPTLVKGMYLWTRTVIIYTNGESTTSYQISYIAKDADATAAIDKTKQELLEKLDTVRNDSLAAVEEAKQELSTVADDLSKAKTDFQNAVSEVDTKATNLQSDVSNLNTSLSNTAKVLQTQGTTLANQAKELQTQASQLTEQAKAQETLTTRVENVETTANGTKTTVSELSKTVTQNGKDITSVSNRTKTVETGLTSAKTSISELQTSVSTAQTDLTNLTKRTKTVEDGLTGTKTNLSELTQTVSNDGKTIASLTSRTKTVEDSVSGLKTTMSSVQKDLTAVTTRTKTVEDDLSGTKTTLSQVKTTADSTSQKTATLESGLDGLTAKFNSLSVGGVNLFKGSRDFSGTSWVNNNSSLYAEDHQGVKIFKKNSMWGGLSQYFEVKTGEEYVFSSYVKSSAETDHVGFYLTHSSKQPVATGLVSFGSVSNQDNIYFELTDKYKRIAIKIKITKDGWIMPRLERSNTNAYLFFGGYKLEHGTVATDYSPNEADLEQKVAEYKQTADQNYASLQTTVQNLNGTVQQNKTTAEQTAAGFKTRIESLETYRDGETTRANQYFESAKTETARQLTAERTAIAKDYVAKSTYTSDVTGIRNDLTATTTTANTTKTNLANYQASNDRAVANLQSNLQTANGNISSLKTKVEAVPGQITSAVSAVEGKIPTSIGGRNLWIQSKATGGFVEETLPDNHITGQKKCYRIPNNKELRFNIEPDFSSRLYRKVTFSAWVKYENVVQGTNGWNVFNCFKHSLYYKNSSTGATSNASYLTLEGFTGTSDWKYITYTYDYAANKSYDQLKTSIKFNLEGAQSGTAWVTGVKVEIGSIPSDYSPAPEDTATQISNLSSEIKQTADGMTLLATKTELNTAKNELQSGINTATNKANNAQSTANSNAQTISTHTTQISALNTGLSAKVSQTDFNTLSGRVTTAENNITAKANELSSKISSVEGKIPTDIGTVNLVKDTGSAFVMGYGITNTTWNETKKQSILDFSVPGARRDIGGEILPQGNKFFDFKPIKGTTYTQSIMIDTDATFNPNGQAKCTWFANGQHNQQKAYIKKVGEHSYQVWSTYTWNLENIALRAFDWYELHTVLLFRTTGTYLAFYKPKLTIGNLPSDWSPAPEDYDSKLATAQSEFKQTTDAIKASVSSLDKSTVKSASLTINTDGIVMKAGKSTTDVANAIGSYFAVNQNAINLFSDKINVRGSMIVDGAITAEKIKAGAITADKIAANSINSSKIVSSGITANVIKGGVLQSLSNATNFELDTGKLFYNSNNTGVFRVQNGASTMGLKFSNTSISVAGTSRILSRAILGGDRRETTLDDGKWDKGGFSGIVIETIKGVDSNQNEKADAVCVVGDIISFTHTYSDDSLSARGWRMETYSPTSSYPSNVVLKPYGINYRNSNIVVGDLRLDNGDGSGYWMRATINVLKACFGHILNGGTSSQALNAIRSELNKISGT</sequence>